<dbReference type="CDD" id="cd04301">
    <property type="entry name" value="NAT_SF"/>
    <property type="match status" value="1"/>
</dbReference>
<reference evidence="2 3" key="1">
    <citation type="submission" date="2018-07" db="EMBL/GenBank/DDBJ databases">
        <title>Complete genome sequencing of Ornithinimicrobium sp. AMA3305.</title>
        <authorList>
            <person name="Bae J.-W."/>
        </authorList>
    </citation>
    <scope>NUCLEOTIDE SEQUENCE [LARGE SCALE GENOMIC DNA]</scope>
    <source>
        <strain evidence="2 3">AMA3305</strain>
    </source>
</reference>
<sequence length="147" mass="16210">MPHVLASRLVDLDPLTLYRLLRLRVDVFVVEQECAYPELDGVDAEPTTEHLWIEADGAPVATLRTFVDADGQHHLGRVATDAAHRGRGYAAALITEALRRTGGEPVEIGAQTYLEDWYAGFGFRRSGPDYVEDGIPHLPMRSEARGG</sequence>
<dbReference type="EMBL" id="CP031229">
    <property type="protein sequence ID" value="AXH96222.1"/>
    <property type="molecule type" value="Genomic_DNA"/>
</dbReference>
<evidence type="ECO:0000313" key="2">
    <source>
        <dbReference type="EMBL" id="AXH96222.1"/>
    </source>
</evidence>
<proteinExistence type="predicted"/>
<dbReference type="Gene3D" id="3.40.630.30">
    <property type="match status" value="1"/>
</dbReference>
<keyword evidence="2" id="KW-0808">Transferase</keyword>
<dbReference type="Proteomes" id="UP000253790">
    <property type="component" value="Chromosome"/>
</dbReference>
<dbReference type="InterPro" id="IPR000182">
    <property type="entry name" value="GNAT_dom"/>
</dbReference>
<dbReference type="SUPFAM" id="SSF55729">
    <property type="entry name" value="Acyl-CoA N-acyltransferases (Nat)"/>
    <property type="match status" value="1"/>
</dbReference>
<keyword evidence="3" id="KW-1185">Reference proteome</keyword>
<dbReference type="Pfam" id="PF13673">
    <property type="entry name" value="Acetyltransf_10"/>
    <property type="match status" value="1"/>
</dbReference>
<dbReference type="OrthoDB" id="9796171at2"/>
<organism evidence="2 3">
    <name type="scientific">Ornithinimicrobium avium</name>
    <dbReference type="NCBI Taxonomy" id="2283195"/>
    <lineage>
        <taxon>Bacteria</taxon>
        <taxon>Bacillati</taxon>
        <taxon>Actinomycetota</taxon>
        <taxon>Actinomycetes</taxon>
        <taxon>Micrococcales</taxon>
        <taxon>Ornithinimicrobiaceae</taxon>
        <taxon>Ornithinimicrobium</taxon>
    </lineage>
</organism>
<dbReference type="RefSeq" id="WP_114927987.1">
    <property type="nucleotide sequence ID" value="NZ_CP031229.1"/>
</dbReference>
<dbReference type="AlphaFoldDB" id="A0A345NMG4"/>
<feature type="domain" description="N-acetyltransferase" evidence="1">
    <location>
        <begin position="7"/>
        <end position="145"/>
    </location>
</feature>
<evidence type="ECO:0000313" key="3">
    <source>
        <dbReference type="Proteomes" id="UP000253790"/>
    </source>
</evidence>
<gene>
    <name evidence="2" type="ORF">DV701_08850</name>
</gene>
<dbReference type="PROSITE" id="PS51186">
    <property type="entry name" value="GNAT"/>
    <property type="match status" value="1"/>
</dbReference>
<dbReference type="GO" id="GO:0016747">
    <property type="term" value="F:acyltransferase activity, transferring groups other than amino-acyl groups"/>
    <property type="evidence" value="ECO:0007669"/>
    <property type="project" value="InterPro"/>
</dbReference>
<protein>
    <submittedName>
        <fullName evidence="2">GNAT family N-acetyltransferase</fullName>
    </submittedName>
</protein>
<accession>A0A345NMG4</accession>
<dbReference type="KEGG" id="orn:DV701_08850"/>
<evidence type="ECO:0000259" key="1">
    <source>
        <dbReference type="PROSITE" id="PS51186"/>
    </source>
</evidence>
<dbReference type="InterPro" id="IPR016181">
    <property type="entry name" value="Acyl_CoA_acyltransferase"/>
</dbReference>
<name>A0A345NMG4_9MICO</name>